<dbReference type="Gene3D" id="1.10.287.70">
    <property type="match status" value="1"/>
</dbReference>
<protein>
    <submittedName>
        <fullName evidence="9">L type</fullName>
    </submittedName>
</protein>
<gene>
    <name evidence="9" type="ORF">SCF082_LOCUS9637</name>
</gene>
<feature type="transmembrane region" description="Helical" evidence="7">
    <location>
        <begin position="111"/>
        <end position="132"/>
    </location>
</feature>
<feature type="transmembrane region" description="Helical" evidence="7">
    <location>
        <begin position="279"/>
        <end position="302"/>
    </location>
</feature>
<dbReference type="PROSITE" id="PS50222">
    <property type="entry name" value="EF_HAND_2"/>
    <property type="match status" value="1"/>
</dbReference>
<feature type="transmembrane region" description="Helical" evidence="7">
    <location>
        <begin position="202"/>
        <end position="224"/>
    </location>
</feature>
<keyword evidence="4 7" id="KW-1133">Transmembrane helix</keyword>
<feature type="region of interest" description="Disordered" evidence="6">
    <location>
        <begin position="435"/>
        <end position="459"/>
    </location>
</feature>
<dbReference type="SMART" id="SM00054">
    <property type="entry name" value="EFh"/>
    <property type="match status" value="2"/>
</dbReference>
<evidence type="ECO:0000313" key="9">
    <source>
        <dbReference type="EMBL" id="CAK9007893.1"/>
    </source>
</evidence>
<feature type="domain" description="EF-hand" evidence="8">
    <location>
        <begin position="326"/>
        <end position="361"/>
    </location>
</feature>
<dbReference type="Pfam" id="PF00520">
    <property type="entry name" value="Ion_trans"/>
    <property type="match status" value="1"/>
</dbReference>
<dbReference type="SUPFAM" id="SSF81324">
    <property type="entry name" value="Voltage-gated potassium channels"/>
    <property type="match status" value="1"/>
</dbReference>
<dbReference type="InterPro" id="IPR027359">
    <property type="entry name" value="Volt_channel_dom_sf"/>
</dbReference>
<evidence type="ECO:0000313" key="10">
    <source>
        <dbReference type="Proteomes" id="UP001642464"/>
    </source>
</evidence>
<feature type="compositionally biased region" description="Basic and acidic residues" evidence="6">
    <location>
        <begin position="542"/>
        <end position="555"/>
    </location>
</feature>
<feature type="transmembrane region" description="Helical" evidence="7">
    <location>
        <begin position="139"/>
        <end position="158"/>
    </location>
</feature>
<comment type="caution">
    <text evidence="9">The sequence shown here is derived from an EMBL/GenBank/DDBJ whole genome shotgun (WGS) entry which is preliminary data.</text>
</comment>
<dbReference type="InterPro" id="IPR043203">
    <property type="entry name" value="VGCC_Ca_Na"/>
</dbReference>
<dbReference type="PANTHER" id="PTHR10037:SF62">
    <property type="entry name" value="SODIUM CHANNEL PROTEIN 60E"/>
    <property type="match status" value="1"/>
</dbReference>
<dbReference type="EMBL" id="CAXAMM010005592">
    <property type="protein sequence ID" value="CAK9007893.1"/>
    <property type="molecule type" value="Genomic_DNA"/>
</dbReference>
<dbReference type="Proteomes" id="UP001642464">
    <property type="component" value="Unassembled WGS sequence"/>
</dbReference>
<organism evidence="9 10">
    <name type="scientific">Durusdinium trenchii</name>
    <dbReference type="NCBI Taxonomy" id="1381693"/>
    <lineage>
        <taxon>Eukaryota</taxon>
        <taxon>Sar</taxon>
        <taxon>Alveolata</taxon>
        <taxon>Dinophyceae</taxon>
        <taxon>Suessiales</taxon>
        <taxon>Symbiodiniaceae</taxon>
        <taxon>Durusdinium</taxon>
    </lineage>
</organism>
<name>A0ABP0J0L1_9DINO</name>
<feature type="region of interest" description="Disordered" evidence="6">
    <location>
        <begin position="1"/>
        <end position="21"/>
    </location>
</feature>
<sequence>MSGLDRMSRSAKERVRRGSSTHLAAHAGTYADTRHVQTADDAADVAEKVLSKRKHEFWKKDVGRIGNFLNSPTFESALACIISLNLILIIVETDQTAEGQVPPAWITQSNVVFLAVYAAECVTKIVVFRFAFFQETWNWLDLLVVFTDTCFAILNIFFTSVEHVSMIRIFRLVKLLRMIRVLRQVWELKILLLGFQAAAKSIFFGMGMVVVGTLVWAILGVQLIHPVNSQIWADSDCERCQRAYSSVWDAFITIFETVIVADAWGDLAIPLIETAWWTFLWFFGVLVTLQLGLLNLILAVIVERAADARDKEERRQVLHQEEKMRESKLELIRLCKELDKDGDGRLSEDEFLQGFETNPVFAEAMVGMGVYPEDVGLLFDVMDVEGEGEVSYISFVNTLSRVRTQMSQVILFSISELRKSVARVEKQFASTPGSVRLQKDLLPSPNDARQRAPSPGEGLRGQLEEMTRQMQCQLQQIQSEMSNSFQEAVQVMLETTETFETLVKVQSGSQGEECEMPKAPHPKDVPEDFPEVQDEPQANRIPPDRMKPEKDKDQANHPGLNRFQTPREAL</sequence>
<comment type="subcellular location">
    <subcellularLocation>
        <location evidence="1">Membrane</location>
        <topology evidence="1">Multi-pass membrane protein</topology>
    </subcellularLocation>
</comment>
<evidence type="ECO:0000256" key="2">
    <source>
        <dbReference type="ARBA" id="ARBA00022692"/>
    </source>
</evidence>
<dbReference type="PANTHER" id="PTHR10037">
    <property type="entry name" value="VOLTAGE-GATED CATION CHANNEL CALCIUM AND SODIUM"/>
    <property type="match status" value="1"/>
</dbReference>
<keyword evidence="5 7" id="KW-0472">Membrane</keyword>
<evidence type="ECO:0000259" key="8">
    <source>
        <dbReference type="PROSITE" id="PS50222"/>
    </source>
</evidence>
<accession>A0ABP0J0L1</accession>
<dbReference type="PROSITE" id="PS00018">
    <property type="entry name" value="EF_HAND_1"/>
    <property type="match status" value="1"/>
</dbReference>
<dbReference type="InterPro" id="IPR011992">
    <property type="entry name" value="EF-hand-dom_pair"/>
</dbReference>
<evidence type="ECO:0000256" key="5">
    <source>
        <dbReference type="ARBA" id="ARBA00023136"/>
    </source>
</evidence>
<evidence type="ECO:0000256" key="1">
    <source>
        <dbReference type="ARBA" id="ARBA00004141"/>
    </source>
</evidence>
<evidence type="ECO:0000256" key="7">
    <source>
        <dbReference type="SAM" id="Phobius"/>
    </source>
</evidence>
<keyword evidence="10" id="KW-1185">Reference proteome</keyword>
<keyword evidence="3" id="KW-0106">Calcium</keyword>
<dbReference type="Gene3D" id="1.10.238.10">
    <property type="entry name" value="EF-hand"/>
    <property type="match status" value="1"/>
</dbReference>
<dbReference type="SUPFAM" id="SSF47473">
    <property type="entry name" value="EF-hand"/>
    <property type="match status" value="1"/>
</dbReference>
<feature type="compositionally biased region" description="Basic and acidic residues" evidence="6">
    <location>
        <begin position="515"/>
        <end position="526"/>
    </location>
</feature>
<keyword evidence="2 7" id="KW-0812">Transmembrane</keyword>
<dbReference type="Gene3D" id="1.20.120.350">
    <property type="entry name" value="Voltage-gated potassium channels. Chain C"/>
    <property type="match status" value="1"/>
</dbReference>
<reference evidence="9 10" key="1">
    <citation type="submission" date="2024-02" db="EMBL/GenBank/DDBJ databases">
        <authorList>
            <person name="Chen Y."/>
            <person name="Shah S."/>
            <person name="Dougan E. K."/>
            <person name="Thang M."/>
            <person name="Chan C."/>
        </authorList>
    </citation>
    <scope>NUCLEOTIDE SEQUENCE [LARGE SCALE GENOMIC DNA]</scope>
</reference>
<feature type="compositionally biased region" description="Basic and acidic residues" evidence="6">
    <location>
        <begin position="1"/>
        <end position="13"/>
    </location>
</feature>
<evidence type="ECO:0000256" key="4">
    <source>
        <dbReference type="ARBA" id="ARBA00022989"/>
    </source>
</evidence>
<dbReference type="InterPro" id="IPR005821">
    <property type="entry name" value="Ion_trans_dom"/>
</dbReference>
<feature type="transmembrane region" description="Helical" evidence="7">
    <location>
        <begin position="74"/>
        <end position="91"/>
    </location>
</feature>
<evidence type="ECO:0000256" key="6">
    <source>
        <dbReference type="SAM" id="MobiDB-lite"/>
    </source>
</evidence>
<dbReference type="InterPro" id="IPR002048">
    <property type="entry name" value="EF_hand_dom"/>
</dbReference>
<proteinExistence type="predicted"/>
<feature type="region of interest" description="Disordered" evidence="6">
    <location>
        <begin position="506"/>
        <end position="570"/>
    </location>
</feature>
<dbReference type="InterPro" id="IPR018247">
    <property type="entry name" value="EF_Hand_1_Ca_BS"/>
</dbReference>
<evidence type="ECO:0000256" key="3">
    <source>
        <dbReference type="ARBA" id="ARBA00022837"/>
    </source>
</evidence>